<comment type="catalytic activity">
    <reaction evidence="6">
        <text>nicotinate beta-D-ribonucleotide + CO2 + diphosphate = quinolinate + 5-phospho-alpha-D-ribose 1-diphosphate + 2 H(+)</text>
        <dbReference type="Rhea" id="RHEA:12733"/>
        <dbReference type="ChEBI" id="CHEBI:15378"/>
        <dbReference type="ChEBI" id="CHEBI:16526"/>
        <dbReference type="ChEBI" id="CHEBI:29959"/>
        <dbReference type="ChEBI" id="CHEBI:33019"/>
        <dbReference type="ChEBI" id="CHEBI:57502"/>
        <dbReference type="ChEBI" id="CHEBI:58017"/>
        <dbReference type="EC" id="2.4.2.19"/>
    </reaction>
</comment>
<evidence type="ECO:0000256" key="5">
    <source>
        <dbReference type="ARBA" id="ARBA00022642"/>
    </source>
</evidence>
<dbReference type="NCBIfam" id="NF005529">
    <property type="entry name" value="PRK07188.1"/>
    <property type="match status" value="1"/>
</dbReference>
<evidence type="ECO:0000256" key="2">
    <source>
        <dbReference type="ARBA" id="ARBA00013236"/>
    </source>
</evidence>
<proteinExistence type="predicted"/>
<dbReference type="SUPFAM" id="SSF54675">
    <property type="entry name" value="Nicotinate/Quinolinate PRTase N-terminal domain-like"/>
    <property type="match status" value="1"/>
</dbReference>
<evidence type="ECO:0000259" key="8">
    <source>
        <dbReference type="Pfam" id="PF02749"/>
    </source>
</evidence>
<dbReference type="RefSeq" id="WP_094254380.1">
    <property type="nucleotide sequence ID" value="NZ_NNCE01000001.1"/>
</dbReference>
<evidence type="ECO:0000256" key="6">
    <source>
        <dbReference type="ARBA" id="ARBA00047445"/>
    </source>
</evidence>
<dbReference type="SUPFAM" id="SSF51690">
    <property type="entry name" value="Nicotinate/Quinolinate PRTase C-terminal domain-like"/>
    <property type="match status" value="1"/>
</dbReference>
<dbReference type="InterPro" id="IPR013785">
    <property type="entry name" value="Aldolase_TIM"/>
</dbReference>
<dbReference type="GO" id="GO:0004516">
    <property type="term" value="F:nicotinate phosphoribosyltransferase activity"/>
    <property type="evidence" value="ECO:0007669"/>
    <property type="project" value="UniProtKB-EC"/>
</dbReference>
<dbReference type="AlphaFoldDB" id="A0A4R6IH56"/>
<dbReference type="GO" id="GO:0004514">
    <property type="term" value="F:nicotinate-nucleotide diphosphorylase (carboxylating) activity"/>
    <property type="evidence" value="ECO:0007669"/>
    <property type="project" value="UniProtKB-EC"/>
</dbReference>
<dbReference type="GO" id="GO:0009435">
    <property type="term" value="P:NAD+ biosynthetic process"/>
    <property type="evidence" value="ECO:0007669"/>
    <property type="project" value="UniProtKB-UniPathway"/>
</dbReference>
<dbReference type="UniPathway" id="UPA00253">
    <property type="reaction ID" value="UER00457"/>
</dbReference>
<keyword evidence="9" id="KW-0808">Transferase</keyword>
<accession>A0A4R6IH56</accession>
<protein>
    <recommendedName>
        <fullName evidence="2">nicotinate phosphoribosyltransferase</fullName>
        <ecNumber evidence="2">6.3.4.21</ecNumber>
    </recommendedName>
</protein>
<sequence length="346" mass="39068">MNKEKNLDKNHPLYYSANYFFKAEEIIKKLKPDSIITLQFFQRKDNIMLSGMEEVLELLEKYTPVDKYKISYLPDGSLINSKEVVLELEGKYEYFGTYEGIIDGILSRSSSVSTNVHRCILAAGKKEIVFMSDRSDHYSNQIRDGKAAIVAGIKAHPTTATSQGHPELVFGSIPHVALQANEGDVVKVMQTYQELFPEENYLVALVDFNNDVIADSLKVAKALGKNLKGVRVDTSVSVRDKMFKDNEDEWGVTPRQIKALRQALDDADAMHVKIIVSSGFTPEKISRFEKENTPVDAYGVGEYILDIKVHYSADAVKIDGKNFAKVGRQYNHNPKLIAFRKKNYDI</sequence>
<dbReference type="PIRSF" id="PIRSF000484">
    <property type="entry name" value="NAPRT"/>
    <property type="match status" value="1"/>
</dbReference>
<comment type="pathway">
    <text evidence="1">Cofactor biosynthesis; NAD(+) biosynthesis; nicotinate D-ribonucleotide from nicotinate: step 1/1.</text>
</comment>
<dbReference type="EMBL" id="SNWN01000009">
    <property type="protein sequence ID" value="TDO21107.1"/>
    <property type="molecule type" value="Genomic_DNA"/>
</dbReference>
<reference evidence="9 10" key="1">
    <citation type="submission" date="2019-03" db="EMBL/GenBank/DDBJ databases">
        <title>Genomic Encyclopedia of Archaeal and Bacterial Type Strains, Phase II (KMG-II): from individual species to whole genera.</title>
        <authorList>
            <person name="Goeker M."/>
        </authorList>
    </citation>
    <scope>NUCLEOTIDE SEQUENCE [LARGE SCALE GENOMIC DNA]</scope>
    <source>
        <strain evidence="9 10">ATCC 700618</strain>
    </source>
</reference>
<dbReference type="Gene3D" id="3.90.1170.20">
    <property type="entry name" value="Quinolinate phosphoribosyl transferase, N-terminal domain"/>
    <property type="match status" value="1"/>
</dbReference>
<evidence type="ECO:0000256" key="4">
    <source>
        <dbReference type="ARBA" id="ARBA00022598"/>
    </source>
</evidence>
<keyword evidence="10" id="KW-1185">Reference proteome</keyword>
<dbReference type="InterPro" id="IPR053190">
    <property type="entry name" value="NAPRTase-like"/>
</dbReference>
<keyword evidence="3" id="KW-0597">Phosphoprotein</keyword>
<evidence type="ECO:0000313" key="10">
    <source>
        <dbReference type="Proteomes" id="UP000295518"/>
    </source>
</evidence>
<dbReference type="InterPro" id="IPR007229">
    <property type="entry name" value="Nic_PRibTrfase-Fam"/>
</dbReference>
<evidence type="ECO:0000256" key="1">
    <source>
        <dbReference type="ARBA" id="ARBA00004952"/>
    </source>
</evidence>
<dbReference type="EC" id="6.3.4.21" evidence="2"/>
<dbReference type="InterPro" id="IPR036068">
    <property type="entry name" value="Nicotinate_pribotase-like_C"/>
</dbReference>
<dbReference type="Proteomes" id="UP000295518">
    <property type="component" value="Unassembled WGS sequence"/>
</dbReference>
<dbReference type="PANTHER" id="PTHR43202">
    <property type="entry name" value="NICOTINATE-NUCLEOTIDE PYROPHOSPHORYLASE"/>
    <property type="match status" value="1"/>
</dbReference>
<comment type="caution">
    <text evidence="9">The sequence shown here is derived from an EMBL/GenBank/DDBJ whole genome shotgun (WGS) entry which is preliminary data.</text>
</comment>
<evidence type="ECO:0000256" key="3">
    <source>
        <dbReference type="ARBA" id="ARBA00022553"/>
    </source>
</evidence>
<comment type="catalytic activity">
    <reaction evidence="7">
        <text>5-phospho-alpha-D-ribose 1-diphosphate + nicotinate + ATP + H2O = nicotinate beta-D-ribonucleotide + ADP + phosphate + diphosphate</text>
        <dbReference type="Rhea" id="RHEA:36163"/>
        <dbReference type="ChEBI" id="CHEBI:15377"/>
        <dbReference type="ChEBI" id="CHEBI:30616"/>
        <dbReference type="ChEBI" id="CHEBI:32544"/>
        <dbReference type="ChEBI" id="CHEBI:33019"/>
        <dbReference type="ChEBI" id="CHEBI:43474"/>
        <dbReference type="ChEBI" id="CHEBI:57502"/>
        <dbReference type="ChEBI" id="CHEBI:58017"/>
        <dbReference type="ChEBI" id="CHEBI:456216"/>
        <dbReference type="EC" id="6.3.4.21"/>
    </reaction>
</comment>
<dbReference type="InterPro" id="IPR022412">
    <property type="entry name" value="Quinolinate_PRibosylTrfase_N"/>
</dbReference>
<dbReference type="OrthoDB" id="9770610at2"/>
<gene>
    <name evidence="9" type="ORF">EI74_0127</name>
</gene>
<dbReference type="Gene3D" id="3.20.20.70">
    <property type="entry name" value="Aldolase class I"/>
    <property type="match status" value="1"/>
</dbReference>
<feature type="domain" description="Quinolinate phosphoribosyl transferase N-terminal" evidence="8">
    <location>
        <begin position="32"/>
        <end position="110"/>
    </location>
</feature>
<keyword evidence="5" id="KW-0662">Pyridine nucleotide biosynthesis</keyword>
<dbReference type="PANTHER" id="PTHR43202:SF1">
    <property type="entry name" value="NICOTINATE PHOSPHORIBOSYLTRANSFERASE"/>
    <property type="match status" value="1"/>
</dbReference>
<evidence type="ECO:0000256" key="7">
    <source>
        <dbReference type="ARBA" id="ARBA00048668"/>
    </source>
</evidence>
<dbReference type="Pfam" id="PF02749">
    <property type="entry name" value="QRPTase_N"/>
    <property type="match status" value="1"/>
</dbReference>
<name>A0A4R6IH56_9MOLU</name>
<organism evidence="9 10">
    <name type="scientific">Mycoplasma testudineum</name>
    <dbReference type="NCBI Taxonomy" id="244584"/>
    <lineage>
        <taxon>Bacteria</taxon>
        <taxon>Bacillati</taxon>
        <taxon>Mycoplasmatota</taxon>
        <taxon>Mollicutes</taxon>
        <taxon>Mycoplasmataceae</taxon>
        <taxon>Mycoplasma</taxon>
    </lineage>
</organism>
<keyword evidence="4" id="KW-0436">Ligase</keyword>
<evidence type="ECO:0000313" key="9">
    <source>
        <dbReference type="EMBL" id="TDO21107.1"/>
    </source>
</evidence>
<dbReference type="InterPro" id="IPR037128">
    <property type="entry name" value="Quinolinate_PRibosylTase_N_sf"/>
</dbReference>
<keyword evidence="9" id="KW-0328">Glycosyltransferase</keyword>